<gene>
    <name evidence="5" type="ORF">FN846DRAFT_459550</name>
</gene>
<dbReference type="Gene3D" id="1.25.40.20">
    <property type="entry name" value="Ankyrin repeat-containing domain"/>
    <property type="match status" value="1"/>
</dbReference>
<feature type="repeat" description="ANK" evidence="3">
    <location>
        <begin position="598"/>
        <end position="630"/>
    </location>
</feature>
<feature type="repeat" description="ANK" evidence="3">
    <location>
        <begin position="763"/>
        <end position="796"/>
    </location>
</feature>
<keyword evidence="6" id="KW-1185">Reference proteome</keyword>
<feature type="domain" description="NACHT" evidence="4">
    <location>
        <begin position="85"/>
        <end position="233"/>
    </location>
</feature>
<dbReference type="EMBL" id="VXIS01000382">
    <property type="protein sequence ID" value="KAA8893974.1"/>
    <property type="molecule type" value="Genomic_DNA"/>
</dbReference>
<dbReference type="InterPro" id="IPR027417">
    <property type="entry name" value="P-loop_NTPase"/>
</dbReference>
<evidence type="ECO:0000313" key="5">
    <source>
        <dbReference type="EMBL" id="KAA8893974.1"/>
    </source>
</evidence>
<evidence type="ECO:0000256" key="3">
    <source>
        <dbReference type="PROSITE-ProRule" id="PRU00023"/>
    </source>
</evidence>
<dbReference type="SUPFAM" id="SSF48403">
    <property type="entry name" value="Ankyrin repeat"/>
    <property type="match status" value="1"/>
</dbReference>
<evidence type="ECO:0000259" key="4">
    <source>
        <dbReference type="PROSITE" id="PS50837"/>
    </source>
</evidence>
<evidence type="ECO:0000313" key="6">
    <source>
        <dbReference type="Proteomes" id="UP000326924"/>
    </source>
</evidence>
<reference evidence="5 6" key="1">
    <citation type="submission" date="2019-09" db="EMBL/GenBank/DDBJ databases">
        <title>Draft genome of the ectomycorrhizal ascomycete Sphaerosporella brunnea.</title>
        <authorList>
            <consortium name="DOE Joint Genome Institute"/>
            <person name="Benucci G.M."/>
            <person name="Marozzi G."/>
            <person name="Antonielli L."/>
            <person name="Sanchez S."/>
            <person name="Marco P."/>
            <person name="Wang X."/>
            <person name="Falini L.B."/>
            <person name="Barry K."/>
            <person name="Haridas S."/>
            <person name="Lipzen A."/>
            <person name="Labutti K."/>
            <person name="Grigoriev I.V."/>
            <person name="Murat C."/>
            <person name="Martin F."/>
            <person name="Albertini E."/>
            <person name="Donnini D."/>
            <person name="Bonito G."/>
        </authorList>
    </citation>
    <scope>NUCLEOTIDE SEQUENCE [LARGE SCALE GENOMIC DNA]</scope>
    <source>
        <strain evidence="5 6">Sb_GMNB300</strain>
    </source>
</reference>
<keyword evidence="1" id="KW-0677">Repeat</keyword>
<dbReference type="Pfam" id="PF12796">
    <property type="entry name" value="Ank_2"/>
    <property type="match status" value="3"/>
</dbReference>
<dbReference type="InterPro" id="IPR002110">
    <property type="entry name" value="Ankyrin_rpt"/>
</dbReference>
<name>A0A5J5EF45_9PEZI</name>
<protein>
    <submittedName>
        <fullName evidence="5">Ankyrin repeat-containing domain protein</fullName>
    </submittedName>
</protein>
<evidence type="ECO:0000256" key="1">
    <source>
        <dbReference type="ARBA" id="ARBA00022737"/>
    </source>
</evidence>
<accession>A0A5J5EF45</accession>
<comment type="caution">
    <text evidence="5">The sequence shown here is derived from an EMBL/GenBank/DDBJ whole genome shotgun (WGS) entry which is preliminary data.</text>
</comment>
<sequence length="857" mass="94942">MVKFSKAEATFETVVRLTKEWLEIENEKLRSSQDYIDARKSLKPSKYEDYRDELWRKRHEGSCTWLLHDERYKAWAVWAEENHQPILWISGDPGCGKSVLSAFLCKEILPNKESPVSVAYFFCDDKDERLRTAHAILVDLLDQLLEQLPRVVVHFSESAELKYREKTSWTYTALWRVFERVISDDRTGRVYLLIDALDECDGKSRTKLLDQLQRLFSDDTIRRRIKIAITSRPHVPVSSHLTDLIQIPLIAEKLKDDITLFVDSRVHRLFKGGLIDEVRQALVGGADGMFLWVSLMLEEFEMATTTTPRAIRERLKALPRGLPAVYENILGRIQPEDRKRAENILQWVTWAMRPLTLEELAIAIAIRTDMSSLSEIEDDIETDPRKVLRLIFGPMLKIEVDDTVHLVHQSAKDFLIGGNLLSAFRLSSLECNLRLAESCLTYLSFKECEAGPVDAIHIWRPNVRPRIESRQRKLRFLNYSAIHWPNHTRQTDQENNAQRRLSGTFRKLAESRPKIALAYQILCFSRHRGFVETAPLQIAASLGLVAFVNDLLEVGANVNAQGGYYRNALQAAAATGENEAVVRLLIEKGADVNAQGGEYGNALLAAIGNGHEAVIRLLVEKGADVNAQGGEYGNALLAAIGNGHEAVIRLLVEKGADVNAQDGFYGNALQAAARKGNEAVIRLLIEKGADVNSQGGKYGNALQAAAWKGNEAVIRLLIEKGADVNAQGGEYGNALLAAIGNGHEAVIRLLVEKGADVNAQGSQYGNALQAAAATGENEAVVRLLIEKGADVNAQGSQYGNALHAAAWKGNEAVVRLLIEKGADVNAHGSQYGNALQAAKAAENQAVVRLLIENGAIV</sequence>
<feature type="repeat" description="ANK" evidence="3">
    <location>
        <begin position="667"/>
        <end position="696"/>
    </location>
</feature>
<feature type="repeat" description="ANK" evidence="3">
    <location>
        <begin position="531"/>
        <end position="563"/>
    </location>
</feature>
<organism evidence="5 6">
    <name type="scientific">Sphaerosporella brunnea</name>
    <dbReference type="NCBI Taxonomy" id="1250544"/>
    <lineage>
        <taxon>Eukaryota</taxon>
        <taxon>Fungi</taxon>
        <taxon>Dikarya</taxon>
        <taxon>Ascomycota</taxon>
        <taxon>Pezizomycotina</taxon>
        <taxon>Pezizomycetes</taxon>
        <taxon>Pezizales</taxon>
        <taxon>Pyronemataceae</taxon>
        <taxon>Sphaerosporella</taxon>
    </lineage>
</organism>
<dbReference type="Gene3D" id="3.40.50.300">
    <property type="entry name" value="P-loop containing nucleotide triphosphate hydrolases"/>
    <property type="match status" value="1"/>
</dbReference>
<dbReference type="InterPro" id="IPR036770">
    <property type="entry name" value="Ankyrin_rpt-contain_sf"/>
</dbReference>
<dbReference type="InterPro" id="IPR007111">
    <property type="entry name" value="NACHT_NTPase"/>
</dbReference>
<feature type="repeat" description="ANK" evidence="3">
    <location>
        <begin position="564"/>
        <end position="597"/>
    </location>
</feature>
<dbReference type="PROSITE" id="PS50837">
    <property type="entry name" value="NACHT"/>
    <property type="match status" value="1"/>
</dbReference>
<dbReference type="PROSITE" id="PS50088">
    <property type="entry name" value="ANK_REPEAT"/>
    <property type="match status" value="9"/>
</dbReference>
<feature type="repeat" description="ANK" evidence="3">
    <location>
        <begin position="797"/>
        <end position="829"/>
    </location>
</feature>
<dbReference type="Pfam" id="PF22939">
    <property type="entry name" value="WHD_GPIID"/>
    <property type="match status" value="1"/>
</dbReference>
<dbReference type="InterPro" id="IPR056884">
    <property type="entry name" value="NPHP3-like_N"/>
</dbReference>
<dbReference type="PANTHER" id="PTHR24171">
    <property type="entry name" value="ANKYRIN REPEAT DOMAIN-CONTAINING PROTEIN 39-RELATED"/>
    <property type="match status" value="1"/>
</dbReference>
<keyword evidence="2 3" id="KW-0040">ANK repeat</keyword>
<feature type="repeat" description="ANK" evidence="3">
    <location>
        <begin position="697"/>
        <end position="729"/>
    </location>
</feature>
<proteinExistence type="predicted"/>
<feature type="repeat" description="ANK" evidence="3">
    <location>
        <begin position="631"/>
        <end position="663"/>
    </location>
</feature>
<dbReference type="SUPFAM" id="SSF52540">
    <property type="entry name" value="P-loop containing nucleoside triphosphate hydrolases"/>
    <property type="match status" value="1"/>
</dbReference>
<dbReference type="AlphaFoldDB" id="A0A5J5EF45"/>
<dbReference type="InterPro" id="IPR054471">
    <property type="entry name" value="GPIID_WHD"/>
</dbReference>
<evidence type="ECO:0000256" key="2">
    <source>
        <dbReference type="ARBA" id="ARBA00023043"/>
    </source>
</evidence>
<feature type="repeat" description="ANK" evidence="3">
    <location>
        <begin position="730"/>
        <end position="762"/>
    </location>
</feature>
<dbReference type="PROSITE" id="PS50297">
    <property type="entry name" value="ANK_REP_REGION"/>
    <property type="match status" value="8"/>
</dbReference>
<dbReference type="OrthoDB" id="163438at2759"/>
<dbReference type="SMART" id="SM00248">
    <property type="entry name" value="ANK"/>
    <property type="match status" value="9"/>
</dbReference>
<dbReference type="InParanoid" id="A0A5J5EF45"/>
<dbReference type="Proteomes" id="UP000326924">
    <property type="component" value="Unassembled WGS sequence"/>
</dbReference>
<dbReference type="Pfam" id="PF24883">
    <property type="entry name" value="NPHP3_N"/>
    <property type="match status" value="1"/>
</dbReference>